<reference evidence="1" key="1">
    <citation type="submission" date="2014-11" db="EMBL/GenBank/DDBJ databases">
        <authorList>
            <person name="Amaro Gonzalez C."/>
        </authorList>
    </citation>
    <scope>NUCLEOTIDE SEQUENCE</scope>
</reference>
<sequence length="39" mass="4648">MIMLFEMREMSSVCVLCYMLTETELTEKQTDYIGNRPQL</sequence>
<evidence type="ECO:0000313" key="1">
    <source>
        <dbReference type="EMBL" id="JAH80956.1"/>
    </source>
</evidence>
<reference evidence="1" key="2">
    <citation type="journal article" date="2015" name="Fish Shellfish Immunol.">
        <title>Early steps in the European eel (Anguilla anguilla)-Vibrio vulnificus interaction in the gills: Role of the RtxA13 toxin.</title>
        <authorList>
            <person name="Callol A."/>
            <person name="Pajuelo D."/>
            <person name="Ebbesson L."/>
            <person name="Teles M."/>
            <person name="MacKenzie S."/>
            <person name="Amaro C."/>
        </authorList>
    </citation>
    <scope>NUCLEOTIDE SEQUENCE</scope>
</reference>
<dbReference type="AlphaFoldDB" id="A0A0E9VSA3"/>
<protein>
    <submittedName>
        <fullName evidence="1">Uncharacterized protein</fullName>
    </submittedName>
</protein>
<name>A0A0E9VSA3_ANGAN</name>
<accession>A0A0E9VSA3</accession>
<proteinExistence type="predicted"/>
<organism evidence="1">
    <name type="scientific">Anguilla anguilla</name>
    <name type="common">European freshwater eel</name>
    <name type="synonym">Muraena anguilla</name>
    <dbReference type="NCBI Taxonomy" id="7936"/>
    <lineage>
        <taxon>Eukaryota</taxon>
        <taxon>Metazoa</taxon>
        <taxon>Chordata</taxon>
        <taxon>Craniata</taxon>
        <taxon>Vertebrata</taxon>
        <taxon>Euteleostomi</taxon>
        <taxon>Actinopterygii</taxon>
        <taxon>Neopterygii</taxon>
        <taxon>Teleostei</taxon>
        <taxon>Anguilliformes</taxon>
        <taxon>Anguillidae</taxon>
        <taxon>Anguilla</taxon>
    </lineage>
</organism>
<dbReference type="EMBL" id="GBXM01027621">
    <property type="protein sequence ID" value="JAH80956.1"/>
    <property type="molecule type" value="Transcribed_RNA"/>
</dbReference>